<evidence type="ECO:0000256" key="5">
    <source>
        <dbReference type="ARBA" id="ARBA00022737"/>
    </source>
</evidence>
<dbReference type="InterPro" id="IPR015919">
    <property type="entry name" value="Cadherin-like_sf"/>
</dbReference>
<feature type="domain" description="Cadherin" evidence="19">
    <location>
        <begin position="3098"/>
        <end position="3201"/>
    </location>
</feature>
<feature type="domain" description="Cadherin" evidence="19">
    <location>
        <begin position="921"/>
        <end position="1028"/>
    </location>
</feature>
<dbReference type="FunFam" id="2.10.25.10:FF:000472">
    <property type="entry name" value="Uncharacterized protein, isoform A"/>
    <property type="match status" value="1"/>
</dbReference>
<dbReference type="Gene3D" id="2.60.120.200">
    <property type="match status" value="1"/>
</dbReference>
<feature type="domain" description="Cadherin" evidence="19">
    <location>
        <begin position="32"/>
        <end position="149"/>
    </location>
</feature>
<feature type="domain" description="EGF-like" evidence="18">
    <location>
        <begin position="3987"/>
        <end position="4023"/>
    </location>
</feature>
<evidence type="ECO:0000256" key="10">
    <source>
        <dbReference type="ARBA" id="ARBA00023157"/>
    </source>
</evidence>
<feature type="domain" description="Cadherin" evidence="19">
    <location>
        <begin position="1968"/>
        <end position="2068"/>
    </location>
</feature>
<dbReference type="GO" id="GO:0007156">
    <property type="term" value="P:homophilic cell adhesion via plasma membrane adhesion molecules"/>
    <property type="evidence" value="ECO:0007669"/>
    <property type="project" value="InterPro"/>
</dbReference>
<comment type="caution">
    <text evidence="13">Lacks conserved residue(s) required for the propagation of feature annotation.</text>
</comment>
<dbReference type="InterPro" id="IPR009030">
    <property type="entry name" value="Growth_fac_rcpt_cys_sf"/>
</dbReference>
<feature type="transmembrane region" description="Helical" evidence="15">
    <location>
        <begin position="4083"/>
        <end position="4107"/>
    </location>
</feature>
<dbReference type="PROSITE" id="PS00022">
    <property type="entry name" value="EGF_1"/>
    <property type="match status" value="5"/>
</dbReference>
<dbReference type="SMART" id="SM00179">
    <property type="entry name" value="EGF_CA"/>
    <property type="match status" value="3"/>
</dbReference>
<evidence type="ECO:0000259" key="18">
    <source>
        <dbReference type="PROSITE" id="PS50026"/>
    </source>
</evidence>
<dbReference type="CDD" id="cd00054">
    <property type="entry name" value="EGF_CA"/>
    <property type="match status" value="4"/>
</dbReference>
<sequence>MTSLLLALLLFGCGLSGSARNNRREIDTFQFTAPIYNVSLEENARGKDIYAIVNEPIRMGIPLPSDDAILKFRIVEGDRQYFKAEAKTVGDFAFLRIRYRNDGILNRELKDRYEFLIKASCHRKDATNLETTVLVNLFVTDQNDAGPIFEKEEYRVEVKQNISPFTTILQVQASDADIALNSQIYYSLVEWSLDFMVDPISGAIRNLRPLESGTYELTLLAEDRASRLFRKRAHTNNENNLFNHNKAKAIITVESVERSERKLRIEVKPISASLWNVTQIVAIARIEEMTTDTIAKLEIIDEEHAGAFVLKKDSGNNNVWLVETIAGIWPHADWFIQLKATVVDDFVEYLVGNISIQLIGKRLIQFEDLSTVQIVVNESVPIGYVVTQLKAHVLNGFDGDDEQIRYSTSNADRNLPFSIDEKSGYIRVIEWLDYENVSLYRFEVFAKLLDNTLEAKKEVEIMVTDSNDHCPTFAAKWARGDPIAFPRNYPLNKVLFKAEALDIDSGANGHIRYELFGEALITTQIFAINPNSGEVALRQKPPGNESQWKLRIRASDAGWPFPRSSEVLINTYISGTKPPLKTKPSILREPQNKQSPVFINQTVLVVPVDTVPGKVLGRVEAHDDDIGYAGLIRFGTSDRFFALEPFSGQIILLLPLMDLLRNKNETKPMEYIVQINACDWGQPVRCTNGIIKVFISEANVYRPRFEKPYYRVRIAEDTVIGTKILALSAQDNDYHNNGQVGYQIINSESHFQIDENSGILQVIKKLDREEMAFHRFTVMAFDHGHPMKVAFVNVTVVLTDVNDNAPLCSESIRKIIIPEDYPNNALLTCVAAWDPDEGKNGEVAYAFDSILETSVTVPFRIQEDTGCIFMNTDEPFDFETTKLYNLSIEAMDNGEPVLSSICTVLVELSDVNENLSPPLFDDIAHEATVYENMPVWTEVLTLNAVDPDGPEMPVKYTVVGGDGISSFTIDSEGILRTSIILDREARGSYWLTIEASDLNPVPLTSILHVFVRVLDKNDHVPLSLRPIYFSSVPENSPENAVIVKIEAEDKDDLSNRYGIMNVRFKIISGDPQSFFAIDSKTGYVVTRGKRRLDRETQKEHIIVVEFCDQSDPILCATVPVIITVTDLNDNAPFFKQTAYNFNVPAGEVGELCRIFAIDIDEMENAWLMYNLTEADPRFSIDSDGRIITSESLKENRSYQLTVKAIDMGQPQQTSPSISITLNAIGRHTKMTVRANGKPKLLNENRWAQLSISDADSVGETIGLIEAEDPDGDQLWWKIIDGNPNNTFAISCDAGELYLAKSLDFIKRNITEVRLKFSVNDGLDATEGTVLIEISRKHRNRPEFDTQHHKIHVSRLAPVGTVMHTLKATVEQANGSINNRGIIFGIHVVEDIAVADKLRVNPSSGEIVVAEPLNNIVTNLFTLVVYARFNQMINYALINISLHDEAKMPPKFVVSKYVASISASSPVGTRILTVRAYDLNHSNIEYSIIEGNEGGHFAINQYSGEIKLISPLISYGSEGAMLIVQASIQQNDNLADRCNVEINIANDDLGRVSFPQSSYSLSIHESTPSNTIVYTLNTNSVTSIRYSFRDPCPSLSVHPISGIISTRQITSTASVPHTCMAIARNAMGTEDFMELKIKIVSENQYAPYFNNTIYQGYIQENMPPNSSVLLKDGRQLLVKAVDHDKGINGLVNYRIVSPLEPYFTVDYISGAVLTKAVIDFEKIRHWSFYVQASDSAPRMLTSPVSALVEILVVDVNDVAPSFIQKHYNATLFLPTLKGTTICYVSAKDIDTVGVLRYAIIGSGDSKLFAVEEFTGRIYTDGNSSADYVKNNYEINLVVSDGLKSDFAILSVRTENTSQIGNTIKFLETNYEAMILENISSSVPERLLTVRARSATNDSLLYSILNPNNYFTVGTISGIISWTGTTIDREKVSMVQFIVQARRLNGGNERAQSIVTIKIEDKNDCEPQFIGLPYELTIARNIKPGDKVISVKAIDADEGFNGVVRYRLKTGSNYFDINKYDGKIVISQSFESANFDSVLLEVVAEDQGKPSLSSSASVTIHIVDRNIPILGNRYQEAHILENAAPGSSVTNIHAVSNAGGRIGYIIKSGNDDNHFEIDFDTGIISVQKVLDREKCAFYNLTIVAIDVTRLGVRAESYVVIKVDDISDTAPHFTQLFYNVSISEATPIGTQLLKIEAVDPDISDNYISYGIIGPDASVLSVDLRNGVVSLMKPLDFETKRLFKFKLTASDSMQLTSEADLLLHVTDANDIAPRFISKVFHSTIESETPANHFIAKLDASDEDTTSNLEDGNRFLFSIIDGDETLLQINHSTGVVSLLRVVAEDDLKIGKKHFNISVSDGIFTDFCLLVVKIIRSQSRQQSPRFERTHYSASVQENRPSGVTVMTVQAYNGISPLKYSFHDCYENCSGVLNIDERTGRIYTGNPFNYETQRVHQFIIMVIDAGDRRAFATLTVNVIDENDNTPQFISSNIEISVPVDSRPGESVLMVFAFDDDVGDELEYSLVDGDEFRSKYFAIHPKQGLISVQEPLNDLVGERISLFIRVTDSANPPHQNETSIILNISPIVHLPRFSTQHFLFSVSEDAPIGTIVGRLQQDSHLELLDVFFSLVGMDHLPDIPFSIKQESGLIVVNSKLDYEETHEIRFLVSLHSEKQFSAKAVSLVTIRITDVNDNKPRFESAHERIAISEDLPIGSSITVVRAIDDDAMGLNSKLQYILEEGNINGTFKLNQETGLLTLLKEIDRETIEEYLLIVSARDENRQSTRKKITIVVRDVNDSPPQFSQEIYSVQYYMEDLRMGQNILQLQIHDPDLYPNNVTKLYIITGNEHGIFDLEKNILVLSKLPSDSQSLELYLLILAYDGKYTAKTEVTVKLLSNFSQLQCELEETLTNITENSPPGTIIKMGYQKLGNSVRFYLTGSESDLFGVEKNGTVVVRKKFSSHVSNKVELFLRTETPNNLCIQRIIVKIERTTKGKVTFKQSVFYGMVRENNNATREEKLFITRLKATVDDLDGIGRVTFKFANNSQYLDLFDIESETGVITAISPLDREVKNQYNFSVLAITETKHSAEAEVIIDVEDVNDNAPIFEQNTYHLRIAEDEAVGKELLQLKAYGGDDKEVITYQMQASDDVAKYLSIDSNSGMLKLASTLDFEKLEKFAVAVIATDSGKPPLSSSCAIDVDILDVNDNPPRFMQSVYHATVLENMQRGTKVLQVLANDPDSEHFGRVSYLITNDVTAFTIREDGWIMTTEMLDREMKSTYRLTVKAVDGGTPALSDSTIVEIDVEDENDNAPIFNHCNMTAVVQESVEPGHVILPISITDNDKEPNAGPYKLEIIGDGASLFAFDSTLNLITTKRLPPHSKKEVYLLSVKVSDRGNLSTECPMTLFVKEESRYAPRSNPLKITLNTLMGEFLGGIVGRVMATDEDSADMLRYSLSDPEISVSSIWSDHQRSKLPFSVDSETGDIIGEADLLAGTYRFNVSVTDGKYITTVPVVIDVTSIDQDALDHSVCLRIHNLLGETFFIRHARNFMHSLSRILNVKPQNVHILSVQSASGKLILFTDLSSQHHLHVRDLRNSILLETASEQDLDILFTVSRSDSRGYHRPNFIRQRLEDNVAQLSDDIGTEIISVMTEVCRRDVCINGECRDHLYLDDAQSVCYKTAHQSFSAPVHLRTYDCTCRTGYAGRRCDIPIDKCSRDQCTKEEICVPMSTDIGFDCICPPGTTGDRCAMNMCSKDKRECSQDAEIGVGGDGFFHIIVANSVERRLELTINFRTTSTDAVIMHAAGNLDFHTIEIEKRYVQYRWNCGTGPGVVRISQQIVSDGKWHSLKVSRRSRHAKLVLDGVYEKDGDSPQGSDVVNLYREAMRLTFGAMVSQSVDDSVFTTASDLKPVVTKGMVGCFGDPSIPLVGSPRRISVDGYEVPKTKQGLYLYNTRLNCDAVISAPCATSPCENEGTCIPSDEKTYNCACPPRYSGSNCEIDLTPCVSRPCPRGVECINLHNDFYCSCPHGFTGKTCQLRGDWDPCLSNPCGHFGSCIRLPHSIGFVCNCSDGYSGTTCRVRSPDLIADGRPLNAIKIIGLIIVILLLIIVAALIVCIYLRVKKNRKPSKIREMEYETNNFNPRVSMSYDGVTHTVTPAPPLFPRLHNSNYEKGLPTVQVRPLPIHERISSSSIGGSPSPSLAGSSRCRIRWVAEASSVKNCDSDRCIASCDETEPLAGNEALRRYGEMIVGDDDEIASCSSSQLQPPVPVDRYRRSSGPRYRARMKRIKNTYASDESPTKEDWRVQCKKRINGACDAAAELRGERLKNNPNISRNVTNDSSPNMQEDNDYMTMRPVHRRVISQNSGNQKRPLLDTSDSEGIESSDFSYPDELKSSQRKKPPLPPAHNFRRKNNKAVVDNSFASNRVYDEPAVDVGNVDNKSSKVVKKAQSTSELAHSSGRFEDFSNIDDSDDDRTAHTSTSSNIHQTMAVL</sequence>
<evidence type="ECO:0000256" key="16">
    <source>
        <dbReference type="SAM" id="SignalP"/>
    </source>
</evidence>
<feature type="disulfide bond" evidence="13">
    <location>
        <begin position="4055"/>
        <end position="4064"/>
    </location>
</feature>
<feature type="domain" description="Cadherin" evidence="19">
    <location>
        <begin position="3202"/>
        <end position="3303"/>
    </location>
</feature>
<keyword evidence="3 15" id="KW-0812">Transmembrane</keyword>
<reference evidence="21" key="1">
    <citation type="submission" date="2013-10" db="EMBL/GenBank/DDBJ databases">
        <title>Genome sequencing of Onchocerca volvulus.</title>
        <authorList>
            <person name="Cotton J."/>
            <person name="Tsai J."/>
            <person name="Stanley E."/>
            <person name="Tracey A."/>
            <person name="Holroyd N."/>
            <person name="Lustigman S."/>
            <person name="Berriman M."/>
        </authorList>
    </citation>
    <scope>NUCLEOTIDE SEQUENCE</scope>
</reference>
<proteinExistence type="predicted"/>
<keyword evidence="2 13" id="KW-0245">EGF-like domain</keyword>
<evidence type="ECO:0000256" key="6">
    <source>
        <dbReference type="ARBA" id="ARBA00022837"/>
    </source>
</evidence>
<feature type="domain" description="Cadherin" evidence="19">
    <location>
        <begin position="706"/>
        <end position="808"/>
    </location>
</feature>
<feature type="domain" description="Cadherin" evidence="19">
    <location>
        <begin position="3304"/>
        <end position="3406"/>
    </location>
</feature>
<evidence type="ECO:0000256" key="8">
    <source>
        <dbReference type="ARBA" id="ARBA00022989"/>
    </source>
</evidence>
<dbReference type="PROSITE" id="PS00010">
    <property type="entry name" value="ASX_HYDROXYL"/>
    <property type="match status" value="1"/>
</dbReference>
<feature type="domain" description="Cadherin" evidence="19">
    <location>
        <begin position="2171"/>
        <end position="2271"/>
    </location>
</feature>
<feature type="domain" description="Cadherin" evidence="19">
    <location>
        <begin position="1142"/>
        <end position="1240"/>
    </location>
</feature>
<keyword evidence="21" id="KW-1185">Reference proteome</keyword>
<feature type="domain" description="Cadherin" evidence="19">
    <location>
        <begin position="483"/>
        <end position="598"/>
    </location>
</feature>
<feature type="domain" description="Cadherin" evidence="19">
    <location>
        <begin position="2069"/>
        <end position="2170"/>
    </location>
</feature>
<evidence type="ECO:0000259" key="19">
    <source>
        <dbReference type="PROSITE" id="PS50268"/>
    </source>
</evidence>
<evidence type="ECO:0000256" key="11">
    <source>
        <dbReference type="ARBA" id="ARBA00023180"/>
    </source>
</evidence>
<feature type="domain" description="EGF-like" evidence="18">
    <location>
        <begin position="3948"/>
        <end position="3985"/>
    </location>
</feature>
<dbReference type="FunFam" id="2.60.40.60:FF:000024">
    <property type="entry name" value="FAT atypical cadherin 3"/>
    <property type="match status" value="1"/>
</dbReference>
<dbReference type="PROSITE" id="PS01186">
    <property type="entry name" value="EGF_2"/>
    <property type="match status" value="3"/>
</dbReference>
<evidence type="ECO:0000256" key="1">
    <source>
        <dbReference type="ARBA" id="ARBA00004167"/>
    </source>
</evidence>
<keyword evidence="9 15" id="KW-0472">Membrane</keyword>
<feature type="domain" description="Cadherin" evidence="19">
    <location>
        <begin position="1777"/>
        <end position="1864"/>
    </location>
</feature>
<name>A0A8R1U141_ONCVO</name>
<dbReference type="PRINTS" id="PR00205">
    <property type="entry name" value="CADHERIN"/>
</dbReference>
<keyword evidence="10 13" id="KW-1015">Disulfide bond</keyword>
<feature type="domain" description="Cadherin" evidence="19">
    <location>
        <begin position="1024"/>
        <end position="1134"/>
    </location>
</feature>
<feature type="domain" description="Cadherin" evidence="19">
    <location>
        <begin position="2272"/>
        <end position="2380"/>
    </location>
</feature>
<feature type="domain" description="Cadherin" evidence="19">
    <location>
        <begin position="809"/>
        <end position="920"/>
    </location>
</feature>
<feature type="domain" description="Cadherin" evidence="19">
    <location>
        <begin position="368"/>
        <end position="473"/>
    </location>
</feature>
<dbReference type="InterPro" id="IPR020894">
    <property type="entry name" value="Cadherin_CS"/>
</dbReference>
<dbReference type="SMART" id="SM00181">
    <property type="entry name" value="EGF"/>
    <property type="match status" value="5"/>
</dbReference>
<dbReference type="FunFam" id="2.60.40.60:FF:000020">
    <property type="entry name" value="Dachsous cadherin-related 1b"/>
    <property type="match status" value="2"/>
</dbReference>
<dbReference type="EnsemblMetazoa" id="OVOC8727.1">
    <property type="protein sequence ID" value="OVOC8727.1"/>
    <property type="gene ID" value="WBGene00245536"/>
</dbReference>
<organism evidence="20 21">
    <name type="scientific">Onchocerca volvulus</name>
    <dbReference type="NCBI Taxonomy" id="6282"/>
    <lineage>
        <taxon>Eukaryota</taxon>
        <taxon>Metazoa</taxon>
        <taxon>Ecdysozoa</taxon>
        <taxon>Nematoda</taxon>
        <taxon>Chromadorea</taxon>
        <taxon>Rhabditida</taxon>
        <taxon>Spirurina</taxon>
        <taxon>Spiruromorpha</taxon>
        <taxon>Filarioidea</taxon>
        <taxon>Onchocercidae</taxon>
        <taxon>Onchocerca</taxon>
    </lineage>
</organism>
<dbReference type="FunFam" id="2.60.40.60:FF:000002">
    <property type="entry name" value="Protocadherin alpha 2"/>
    <property type="match status" value="1"/>
</dbReference>
<dbReference type="Gene3D" id="2.60.40.60">
    <property type="entry name" value="Cadherins"/>
    <property type="match status" value="30"/>
</dbReference>
<feature type="domain" description="Cadherin" evidence="19">
    <location>
        <begin position="2990"/>
        <end position="3097"/>
    </location>
</feature>
<feature type="disulfide bond" evidence="13">
    <location>
        <begin position="3726"/>
        <end position="3735"/>
    </location>
</feature>
<reference evidence="20" key="2">
    <citation type="submission" date="2022-06" db="UniProtKB">
        <authorList>
            <consortium name="EnsemblMetazoa"/>
        </authorList>
    </citation>
    <scope>IDENTIFICATION</scope>
</reference>
<accession>A0A8R1U141</accession>
<feature type="disulfide bond" evidence="13">
    <location>
        <begin position="4036"/>
        <end position="4053"/>
    </location>
</feature>
<feature type="domain" description="Cadherin" evidence="19">
    <location>
        <begin position="150"/>
        <end position="271"/>
    </location>
</feature>
<feature type="domain" description="Laminin G" evidence="17">
    <location>
        <begin position="3750"/>
        <end position="3944"/>
    </location>
</feature>
<feature type="chain" id="PRO_5035751621" evidence="16">
    <location>
        <begin position="20"/>
        <end position="4477"/>
    </location>
</feature>
<feature type="disulfide bond" evidence="13">
    <location>
        <begin position="3707"/>
        <end position="3724"/>
    </location>
</feature>
<dbReference type="Proteomes" id="UP000024404">
    <property type="component" value="Unassembled WGS sequence"/>
</dbReference>
<dbReference type="PROSITE" id="PS50026">
    <property type="entry name" value="EGF_3"/>
    <property type="match status" value="4"/>
</dbReference>
<dbReference type="InterPro" id="IPR001881">
    <property type="entry name" value="EGF-like_Ca-bd_dom"/>
</dbReference>
<keyword evidence="5" id="KW-0677">Repeat</keyword>
<feature type="domain" description="Cadherin" evidence="19">
    <location>
        <begin position="2586"/>
        <end position="2690"/>
    </location>
</feature>
<protein>
    <submittedName>
        <fullName evidence="20">Uncharacterized protein</fullName>
    </submittedName>
</protein>
<dbReference type="InterPro" id="IPR000742">
    <property type="entry name" value="EGF"/>
</dbReference>
<dbReference type="FunFam" id="2.60.40.60:FF:000021">
    <property type="entry name" value="FAT atypical cadherin 1"/>
    <property type="match status" value="1"/>
</dbReference>
<dbReference type="OMA" id="YSSLYYE"/>
<dbReference type="Pfam" id="PF00008">
    <property type="entry name" value="EGF"/>
    <property type="match status" value="2"/>
</dbReference>
<feature type="region of interest" description="Disordered" evidence="14">
    <location>
        <begin position="4312"/>
        <end position="4402"/>
    </location>
</feature>
<dbReference type="GO" id="GO:0007411">
    <property type="term" value="P:axon guidance"/>
    <property type="evidence" value="ECO:0007669"/>
    <property type="project" value="UniProtKB-ARBA"/>
</dbReference>
<keyword evidence="8 15" id="KW-1133">Transmembrane helix</keyword>
<dbReference type="GO" id="GO:0005886">
    <property type="term" value="C:plasma membrane"/>
    <property type="evidence" value="ECO:0007669"/>
    <property type="project" value="InterPro"/>
</dbReference>
<dbReference type="SUPFAM" id="SSF57184">
    <property type="entry name" value="Growth factor receptor domain"/>
    <property type="match status" value="1"/>
</dbReference>
<dbReference type="InterPro" id="IPR001791">
    <property type="entry name" value="Laminin_G"/>
</dbReference>
<feature type="disulfide bond" evidence="13">
    <location>
        <begin position="4013"/>
        <end position="4022"/>
    </location>
</feature>
<evidence type="ECO:0000256" key="3">
    <source>
        <dbReference type="ARBA" id="ARBA00022692"/>
    </source>
</evidence>
<feature type="domain" description="Cadherin" evidence="19">
    <location>
        <begin position="1243"/>
        <end position="1343"/>
    </location>
</feature>
<keyword evidence="6 12" id="KW-0106">Calcium</keyword>
<dbReference type="FunFam" id="2.60.40.60:FF:000037">
    <property type="entry name" value="FAT atypical cadherin 1"/>
    <property type="match status" value="1"/>
</dbReference>
<dbReference type="EMBL" id="CMVM020000249">
    <property type="status" value="NOT_ANNOTATED_CDS"/>
    <property type="molecule type" value="Genomic_DNA"/>
</dbReference>
<dbReference type="InterPro" id="IPR013320">
    <property type="entry name" value="ConA-like_dom_sf"/>
</dbReference>
<feature type="region of interest" description="Disordered" evidence="14">
    <location>
        <begin position="4245"/>
        <end position="4264"/>
    </location>
</feature>
<feature type="domain" description="Cadherin" evidence="19">
    <location>
        <begin position="1452"/>
        <end position="1556"/>
    </location>
</feature>
<dbReference type="GO" id="GO:0005509">
    <property type="term" value="F:calcium ion binding"/>
    <property type="evidence" value="ECO:0007669"/>
    <property type="project" value="UniProtKB-UniRule"/>
</dbReference>
<dbReference type="FunFam" id="2.60.40.60:FF:000015">
    <property type="entry name" value="FAT atypical cadherin 1"/>
    <property type="match status" value="1"/>
</dbReference>
<keyword evidence="4 16" id="KW-0732">Signal</keyword>
<dbReference type="Gene3D" id="2.10.25.10">
    <property type="entry name" value="Laminin"/>
    <property type="match status" value="4"/>
</dbReference>
<evidence type="ECO:0000256" key="15">
    <source>
        <dbReference type="SAM" id="Phobius"/>
    </source>
</evidence>
<evidence type="ECO:0000259" key="17">
    <source>
        <dbReference type="PROSITE" id="PS50025"/>
    </source>
</evidence>
<keyword evidence="11" id="KW-0325">Glycoprotein</keyword>
<evidence type="ECO:0000313" key="20">
    <source>
        <dbReference type="EnsemblMetazoa" id="OVOC8727.1"/>
    </source>
</evidence>
<feature type="compositionally biased region" description="Polar residues" evidence="14">
    <location>
        <begin position="4463"/>
        <end position="4477"/>
    </location>
</feature>
<dbReference type="Pfam" id="PF02210">
    <property type="entry name" value="Laminin_G_2"/>
    <property type="match status" value="1"/>
</dbReference>
<feature type="compositionally biased region" description="Polar residues" evidence="14">
    <location>
        <begin position="4314"/>
        <end position="4331"/>
    </location>
</feature>
<dbReference type="CDD" id="cd11304">
    <property type="entry name" value="Cadherin_repeat"/>
    <property type="match status" value="27"/>
</dbReference>
<feature type="signal peptide" evidence="16">
    <location>
        <begin position="1"/>
        <end position="19"/>
    </location>
</feature>
<feature type="domain" description="Cadherin" evidence="19">
    <location>
        <begin position="3403"/>
        <end position="3529"/>
    </location>
</feature>
<comment type="subcellular location">
    <subcellularLocation>
        <location evidence="1">Membrane</location>
        <topology evidence="1">Single-pass membrane protein</topology>
    </subcellularLocation>
</comment>
<feature type="domain" description="EGF-like" evidence="18">
    <location>
        <begin position="4027"/>
        <end position="4065"/>
    </location>
</feature>
<feature type="domain" description="Cadherin" evidence="19">
    <location>
        <begin position="2482"/>
        <end position="2585"/>
    </location>
</feature>
<evidence type="ECO:0000256" key="7">
    <source>
        <dbReference type="ARBA" id="ARBA00022889"/>
    </source>
</evidence>
<evidence type="ECO:0000256" key="13">
    <source>
        <dbReference type="PROSITE-ProRule" id="PRU00076"/>
    </source>
</evidence>
<evidence type="ECO:0000256" key="4">
    <source>
        <dbReference type="ARBA" id="ARBA00022729"/>
    </source>
</evidence>
<dbReference type="SUPFAM" id="SSF49313">
    <property type="entry name" value="Cadherin-like"/>
    <property type="match status" value="29"/>
</dbReference>
<evidence type="ECO:0000313" key="21">
    <source>
        <dbReference type="Proteomes" id="UP000024404"/>
    </source>
</evidence>
<evidence type="ECO:0000256" key="12">
    <source>
        <dbReference type="PROSITE-ProRule" id="PRU00043"/>
    </source>
</evidence>
<feature type="domain" description="Cadherin" evidence="19">
    <location>
        <begin position="2691"/>
        <end position="2794"/>
    </location>
</feature>
<feature type="domain" description="EGF-like" evidence="18">
    <location>
        <begin position="3698"/>
        <end position="3736"/>
    </location>
</feature>
<dbReference type="InterPro" id="IPR002126">
    <property type="entry name" value="Cadherin-like_dom"/>
</dbReference>
<dbReference type="InterPro" id="IPR050174">
    <property type="entry name" value="Protocadherin/Cadherin-CA"/>
</dbReference>
<dbReference type="PANTHER" id="PTHR24028">
    <property type="entry name" value="CADHERIN-87A"/>
    <property type="match status" value="1"/>
</dbReference>
<evidence type="ECO:0000256" key="14">
    <source>
        <dbReference type="SAM" id="MobiDB-lite"/>
    </source>
</evidence>
<feature type="domain" description="Cadherin" evidence="19">
    <location>
        <begin position="1649"/>
        <end position="1761"/>
    </location>
</feature>
<dbReference type="PROSITE" id="PS50025">
    <property type="entry name" value="LAM_G_DOMAIN"/>
    <property type="match status" value="1"/>
</dbReference>
<evidence type="ECO:0000256" key="2">
    <source>
        <dbReference type="ARBA" id="ARBA00022536"/>
    </source>
</evidence>
<evidence type="ECO:0000256" key="9">
    <source>
        <dbReference type="ARBA" id="ARBA00023136"/>
    </source>
</evidence>
<dbReference type="PROSITE" id="PS00232">
    <property type="entry name" value="CADHERIN_1"/>
    <property type="match status" value="6"/>
</dbReference>
<keyword evidence="7" id="KW-0130">Cell adhesion</keyword>
<dbReference type="SUPFAM" id="SSF49899">
    <property type="entry name" value="Concanavalin A-like lectins/glucanases"/>
    <property type="match status" value="1"/>
</dbReference>
<feature type="domain" description="Cadherin" evidence="19">
    <location>
        <begin position="2381"/>
        <end position="2481"/>
    </location>
</feature>
<dbReference type="InterPro" id="IPR000152">
    <property type="entry name" value="EGF-type_Asp/Asn_hydroxyl_site"/>
</dbReference>
<dbReference type="PANTHER" id="PTHR24028:SF325">
    <property type="entry name" value="FAT ATYPICAL CADHERIN 2"/>
    <property type="match status" value="1"/>
</dbReference>
<dbReference type="SMART" id="SM00112">
    <property type="entry name" value="CA"/>
    <property type="match status" value="28"/>
</dbReference>
<dbReference type="Pfam" id="PF00028">
    <property type="entry name" value="Cadherin"/>
    <property type="match status" value="17"/>
</dbReference>
<dbReference type="CDD" id="cd00110">
    <property type="entry name" value="LamG"/>
    <property type="match status" value="1"/>
</dbReference>
<feature type="region of interest" description="Disordered" evidence="14">
    <location>
        <begin position="4416"/>
        <end position="4477"/>
    </location>
</feature>
<dbReference type="SMART" id="SM00282">
    <property type="entry name" value="LamG"/>
    <property type="match status" value="1"/>
</dbReference>
<feature type="disulfide bond" evidence="13">
    <location>
        <begin position="3975"/>
        <end position="3984"/>
    </location>
</feature>
<dbReference type="PROSITE" id="PS50268">
    <property type="entry name" value="CADHERIN_2"/>
    <property type="match status" value="27"/>
</dbReference>
<feature type="domain" description="Cadherin" evidence="19">
    <location>
        <begin position="1865"/>
        <end position="1967"/>
    </location>
</feature>